<protein>
    <submittedName>
        <fullName evidence="2">Secreted protein</fullName>
    </submittedName>
</protein>
<keyword evidence="1" id="KW-1185">Reference proteome</keyword>
<accession>A0A1I7YK67</accession>
<reference evidence="2" key="1">
    <citation type="submission" date="2016-11" db="UniProtKB">
        <authorList>
            <consortium name="WormBaseParasite"/>
        </authorList>
    </citation>
    <scope>IDENTIFICATION</scope>
</reference>
<organism evidence="1 2">
    <name type="scientific">Steinernema glaseri</name>
    <dbReference type="NCBI Taxonomy" id="37863"/>
    <lineage>
        <taxon>Eukaryota</taxon>
        <taxon>Metazoa</taxon>
        <taxon>Ecdysozoa</taxon>
        <taxon>Nematoda</taxon>
        <taxon>Chromadorea</taxon>
        <taxon>Rhabditida</taxon>
        <taxon>Tylenchina</taxon>
        <taxon>Panagrolaimomorpha</taxon>
        <taxon>Strongyloidoidea</taxon>
        <taxon>Steinernematidae</taxon>
        <taxon>Steinernema</taxon>
    </lineage>
</organism>
<sequence>MIDFSWSLLVACCCQNTQLNSHRLIKFANIKAQRGLSKANFLPAEEPLCQNSRSMSLKPEILKYRNFAKDIPCS</sequence>
<dbReference type="Proteomes" id="UP000095287">
    <property type="component" value="Unplaced"/>
</dbReference>
<dbReference type="WBParaSite" id="L893_g16946.t1">
    <property type="protein sequence ID" value="L893_g16946.t1"/>
    <property type="gene ID" value="L893_g16946"/>
</dbReference>
<dbReference type="AlphaFoldDB" id="A0A1I7YK67"/>
<proteinExistence type="predicted"/>
<evidence type="ECO:0000313" key="2">
    <source>
        <dbReference type="WBParaSite" id="L893_g16946.t1"/>
    </source>
</evidence>
<evidence type="ECO:0000313" key="1">
    <source>
        <dbReference type="Proteomes" id="UP000095287"/>
    </source>
</evidence>
<name>A0A1I7YK67_9BILA</name>